<name>A0A7I8BJP1_9BURK</name>
<evidence type="ECO:0000313" key="1">
    <source>
        <dbReference type="EMBL" id="BCF88715.1"/>
    </source>
</evidence>
<proteinExistence type="predicted"/>
<dbReference type="KEGG" id="plad:PPGU16_17820"/>
<reference evidence="1 2" key="1">
    <citation type="journal article" date="2020" name="Genes (Basel)">
        <title>Genomic Comparison of Insect Gut Symbionts from Divergent Burkholderia Subclades.</title>
        <authorList>
            <person name="Takeshita K."/>
            <person name="Kikuchi Y."/>
        </authorList>
    </citation>
    <scope>NUCLEOTIDE SEQUENCE [LARGE SCALE GENOMIC DNA]</scope>
    <source>
        <strain evidence="1 2">PGU16</strain>
    </source>
</reference>
<keyword evidence="2" id="KW-1185">Reference proteome</keyword>
<sequence length="146" mass="16669">MKTIFIFDNTRATDTDRKIVALGEDGHIIAHLDFDHLTAPHCRYAMGAEHTFVEHDEALTKEIVSHTRRVLLRRYDEIYGQGNWIPLWLDNPRVSPEWRHAMSLARELAVKVAPLIPTRGFSERALQGIMRDIIAADAVPHGVTKH</sequence>
<dbReference type="Proteomes" id="UP000510888">
    <property type="component" value="Chromosome 1"/>
</dbReference>
<gene>
    <name evidence="1" type="ORF">PPGU16_17820</name>
</gene>
<protein>
    <submittedName>
        <fullName evidence="1">Uncharacterized protein</fullName>
    </submittedName>
</protein>
<accession>A0A7I8BJP1</accession>
<dbReference type="AlphaFoldDB" id="A0A7I8BJP1"/>
<organism evidence="1 2">
    <name type="scientific">Paraburkholderia largidicola</name>
    <dbReference type="NCBI Taxonomy" id="3014751"/>
    <lineage>
        <taxon>Bacteria</taxon>
        <taxon>Pseudomonadati</taxon>
        <taxon>Pseudomonadota</taxon>
        <taxon>Betaproteobacteria</taxon>
        <taxon>Burkholderiales</taxon>
        <taxon>Burkholderiaceae</taxon>
        <taxon>Paraburkholderia</taxon>
    </lineage>
</organism>
<dbReference type="EMBL" id="AP023174">
    <property type="protein sequence ID" value="BCF88715.1"/>
    <property type="molecule type" value="Genomic_DNA"/>
</dbReference>
<dbReference type="RefSeq" id="WP_180719704.1">
    <property type="nucleotide sequence ID" value="NZ_AP023174.1"/>
</dbReference>
<evidence type="ECO:0000313" key="2">
    <source>
        <dbReference type="Proteomes" id="UP000510888"/>
    </source>
</evidence>